<gene>
    <name evidence="5" type="ORF">G3M99_15915</name>
</gene>
<accession>A0A6M0H6E0</accession>
<keyword evidence="6" id="KW-1185">Reference proteome</keyword>
<dbReference type="InterPro" id="IPR036597">
    <property type="entry name" value="Fido-like_dom_sf"/>
</dbReference>
<feature type="active site" evidence="1">
    <location>
        <position position="172"/>
    </location>
</feature>
<name>A0A6M0H6E0_9CLOT</name>
<protein>
    <submittedName>
        <fullName evidence="5">Fic family protein</fullName>
    </submittedName>
</protein>
<evidence type="ECO:0000256" key="3">
    <source>
        <dbReference type="PIRSR" id="PIRSR640198-3"/>
    </source>
</evidence>
<dbReference type="InterPro" id="IPR003812">
    <property type="entry name" value="Fido"/>
</dbReference>
<dbReference type="SUPFAM" id="SSF140931">
    <property type="entry name" value="Fic-like"/>
    <property type="match status" value="1"/>
</dbReference>
<dbReference type="Proteomes" id="UP000481872">
    <property type="component" value="Unassembled WGS sequence"/>
</dbReference>
<keyword evidence="2" id="KW-0547">Nucleotide-binding</keyword>
<dbReference type="PANTHER" id="PTHR13504">
    <property type="entry name" value="FIDO DOMAIN-CONTAINING PROTEIN DDB_G0283145"/>
    <property type="match status" value="1"/>
</dbReference>
<keyword evidence="2" id="KW-0067">ATP-binding</keyword>
<dbReference type="Gene3D" id="1.10.3290.10">
    <property type="entry name" value="Fido-like domain"/>
    <property type="match status" value="1"/>
</dbReference>
<dbReference type="PROSITE" id="PS51459">
    <property type="entry name" value="FIDO"/>
    <property type="match status" value="1"/>
</dbReference>
<evidence type="ECO:0000313" key="6">
    <source>
        <dbReference type="Proteomes" id="UP000481872"/>
    </source>
</evidence>
<evidence type="ECO:0000256" key="2">
    <source>
        <dbReference type="PIRSR" id="PIRSR640198-2"/>
    </source>
</evidence>
<proteinExistence type="predicted"/>
<evidence type="ECO:0000259" key="4">
    <source>
        <dbReference type="PROSITE" id="PS51459"/>
    </source>
</evidence>
<comment type="caution">
    <text evidence="5">The sequence shown here is derived from an EMBL/GenBank/DDBJ whole genome shotgun (WGS) entry which is preliminary data.</text>
</comment>
<feature type="domain" description="Fido" evidence="4">
    <location>
        <begin position="93"/>
        <end position="230"/>
    </location>
</feature>
<dbReference type="InterPro" id="IPR040198">
    <property type="entry name" value="Fido_containing"/>
</dbReference>
<dbReference type="AlphaFoldDB" id="A0A6M0H6E0"/>
<dbReference type="GO" id="GO:0005524">
    <property type="term" value="F:ATP binding"/>
    <property type="evidence" value="ECO:0007669"/>
    <property type="project" value="UniProtKB-KW"/>
</dbReference>
<feature type="binding site" evidence="2">
    <location>
        <begin position="176"/>
        <end position="183"/>
    </location>
    <ligand>
        <name>ATP</name>
        <dbReference type="ChEBI" id="CHEBI:30616"/>
    </ligand>
</feature>
<evidence type="ECO:0000313" key="5">
    <source>
        <dbReference type="EMBL" id="NEU06300.1"/>
    </source>
</evidence>
<feature type="site" description="Important for autoinhibition of adenylyltransferase activity" evidence="3">
    <location>
        <position position="42"/>
    </location>
</feature>
<sequence length="244" mass="28265">MFEKIDDKKKTLDSKRPLNNHQLKNLKKYFDIELTYNSNAIEGNTLTITETKVILEDGITIGKGKSLKEHLEVINHKEAIDYVDDIVSKNLDISESVIKNLHYIILKSIDNKNAGQYRKTNVLISGSKHRPPESFLVEEKMRELLGWYFENKNILHPIQLAAEFHFRYVYIHPFIDGNGRSARLLMNLILMRSGYPITVIETEHREEYMRALEKASTEGTLHDFINLVAAQVEKSIDTYLYIIG</sequence>
<dbReference type="EMBL" id="JAAGPU010000039">
    <property type="protein sequence ID" value="NEU06300.1"/>
    <property type="molecule type" value="Genomic_DNA"/>
</dbReference>
<evidence type="ECO:0000256" key="1">
    <source>
        <dbReference type="PIRSR" id="PIRSR640198-1"/>
    </source>
</evidence>
<organism evidence="5 6">
    <name type="scientific">Clostridium senegalense</name>
    <dbReference type="NCBI Taxonomy" id="1465809"/>
    <lineage>
        <taxon>Bacteria</taxon>
        <taxon>Bacillati</taxon>
        <taxon>Bacillota</taxon>
        <taxon>Clostridia</taxon>
        <taxon>Eubacteriales</taxon>
        <taxon>Clostridiaceae</taxon>
        <taxon>Clostridium</taxon>
    </lineage>
</organism>
<reference evidence="5 6" key="1">
    <citation type="submission" date="2020-02" db="EMBL/GenBank/DDBJ databases">
        <title>Genome assembly of a novel Clostridium senegalense strain.</title>
        <authorList>
            <person name="Gupta T.B."/>
            <person name="Jauregui R."/>
            <person name="Maclean P."/>
            <person name="Nawarathana A."/>
            <person name="Brightwell G."/>
        </authorList>
    </citation>
    <scope>NUCLEOTIDE SEQUENCE [LARGE SCALE GENOMIC DNA]</scope>
    <source>
        <strain evidence="5 6">AGRFS4</strain>
    </source>
</reference>
<dbReference type="RefSeq" id="WP_199870774.1">
    <property type="nucleotide sequence ID" value="NZ_JAAGPU010000039.1"/>
</dbReference>
<dbReference type="Pfam" id="PF02661">
    <property type="entry name" value="Fic"/>
    <property type="match status" value="1"/>
</dbReference>
<dbReference type="PANTHER" id="PTHR13504:SF38">
    <property type="entry name" value="FIDO DOMAIN-CONTAINING PROTEIN"/>
    <property type="match status" value="1"/>
</dbReference>